<accession>A0ABX3CKF0</accession>
<reference evidence="1 2" key="1">
    <citation type="submission" date="2016-07" db="EMBL/GenBank/DDBJ databases">
        <title>Bacillus oceanisediminis whole genome.</title>
        <authorList>
            <person name="Pal Y."/>
            <person name="Verma A."/>
            <person name="Mual P."/>
            <person name="Srinivasan K."/>
        </authorList>
    </citation>
    <scope>NUCLEOTIDE SEQUENCE [LARGE SCALE GENOMIC DNA]</scope>
    <source>
        <strain evidence="1 2">Bhandara28</strain>
    </source>
</reference>
<dbReference type="EMBL" id="MBRJ01000059">
    <property type="protein sequence ID" value="OHX41360.1"/>
    <property type="molecule type" value="Genomic_DNA"/>
</dbReference>
<name>A0ABX3CKF0_9BACI</name>
<protein>
    <submittedName>
        <fullName evidence="1">Uncharacterized protein</fullName>
    </submittedName>
</protein>
<sequence>MSWTVIGIGRHKGITLPQLLFKDPDWFYWAIDKGVLNGRIPTSEVQDIYEKSRNIKIPQSDLHAEFVFDGIRGVFADLKLVPKDRPNHVGTSKTQRLDRIDMALIRDSKSYDKLGYNLLIPILKEILFGDRKARMTKRRAEDFFDNPNSFF</sequence>
<keyword evidence="2" id="KW-1185">Reference proteome</keyword>
<comment type="caution">
    <text evidence="1">The sequence shown here is derived from an EMBL/GenBank/DDBJ whole genome shotgun (WGS) entry which is preliminary data.</text>
</comment>
<proteinExistence type="predicted"/>
<dbReference type="RefSeq" id="WP_071159855.1">
    <property type="nucleotide sequence ID" value="NZ_MBRJ01000059.1"/>
</dbReference>
<gene>
    <name evidence="1" type="ORF">BBV17_28600</name>
</gene>
<dbReference type="Proteomes" id="UP000180194">
    <property type="component" value="Unassembled WGS sequence"/>
</dbReference>
<evidence type="ECO:0000313" key="2">
    <source>
        <dbReference type="Proteomes" id="UP000180194"/>
    </source>
</evidence>
<evidence type="ECO:0000313" key="1">
    <source>
        <dbReference type="EMBL" id="OHX41360.1"/>
    </source>
</evidence>
<organism evidence="1 2">
    <name type="scientific">Cytobacillus oceanisediminis</name>
    <dbReference type="NCBI Taxonomy" id="665099"/>
    <lineage>
        <taxon>Bacteria</taxon>
        <taxon>Bacillati</taxon>
        <taxon>Bacillota</taxon>
        <taxon>Bacilli</taxon>
        <taxon>Bacillales</taxon>
        <taxon>Bacillaceae</taxon>
        <taxon>Cytobacillus</taxon>
    </lineage>
</organism>